<dbReference type="Proteomes" id="UP000066284">
    <property type="component" value="Chromosome 1"/>
</dbReference>
<dbReference type="Gene3D" id="3.40.50.1820">
    <property type="entry name" value="alpha/beta hydrolase"/>
    <property type="match status" value="1"/>
</dbReference>
<name>A0A0S4KTL3_9BACT</name>
<dbReference type="InterPro" id="IPR022742">
    <property type="entry name" value="Hydrolase_4"/>
</dbReference>
<keyword evidence="3" id="KW-1185">Reference proteome</keyword>
<reference evidence="3" key="1">
    <citation type="submission" date="2015-09" db="EMBL/GenBank/DDBJ databases">
        <authorList>
            <person name="Daims H."/>
        </authorList>
    </citation>
    <scope>NUCLEOTIDE SEQUENCE [LARGE SCALE GENOMIC DNA]</scope>
</reference>
<dbReference type="AlphaFoldDB" id="A0A0S4KTL3"/>
<proteinExistence type="predicted"/>
<dbReference type="KEGG" id="nio:NITINOP_2409"/>
<evidence type="ECO:0000313" key="3">
    <source>
        <dbReference type="Proteomes" id="UP000066284"/>
    </source>
</evidence>
<accession>A0A0S4KTL3</accession>
<dbReference type="SUPFAM" id="SSF53474">
    <property type="entry name" value="alpha/beta-Hydrolases"/>
    <property type="match status" value="1"/>
</dbReference>
<evidence type="ECO:0000259" key="1">
    <source>
        <dbReference type="Pfam" id="PF12146"/>
    </source>
</evidence>
<sequence>MDSHAAVTKSMTEKPMFFQNGVCRLFGLVHEPVGVPSGEAWLFCHPFIEEKLWAHRVYVSFARILAARGAWVLRFDMMGNGDSEGRFSDISVDTMLADIDCALNCLGRLSGAAHHANLLGLRLGGTLAALTAERSSKVGKLILWDPVVDGAKYMQELLRSNLTTQSAVYKEIRYNRETLVRMMREGSTVNIDGYELAYPCYEQVSAINLKEGPKRFAGRCLIVQIGKEGQPIQPDLKALQETYQAATLRTAVEEPFWKEIKRWYRAAPSLFETTLGWMQHDERSVSCNV</sequence>
<gene>
    <name evidence="2" type="ORF">NITINOP_2409</name>
</gene>
<dbReference type="STRING" id="1715989.NITINOP_2409"/>
<dbReference type="InterPro" id="IPR029058">
    <property type="entry name" value="AB_hydrolase_fold"/>
</dbReference>
<dbReference type="EMBL" id="LN885086">
    <property type="protein sequence ID" value="CUQ67381.1"/>
    <property type="molecule type" value="Genomic_DNA"/>
</dbReference>
<dbReference type="Pfam" id="PF12146">
    <property type="entry name" value="Hydrolase_4"/>
    <property type="match status" value="1"/>
</dbReference>
<evidence type="ECO:0000313" key="2">
    <source>
        <dbReference type="EMBL" id="CUQ67381.1"/>
    </source>
</evidence>
<feature type="domain" description="Serine aminopeptidase S33" evidence="1">
    <location>
        <begin position="56"/>
        <end position="182"/>
    </location>
</feature>
<protein>
    <recommendedName>
        <fullName evidence="1">Serine aminopeptidase S33 domain-containing protein</fullName>
    </recommendedName>
</protein>
<organism evidence="2 3">
    <name type="scientific">Candidatus Nitrospira inopinata</name>
    <dbReference type="NCBI Taxonomy" id="1715989"/>
    <lineage>
        <taxon>Bacteria</taxon>
        <taxon>Pseudomonadati</taxon>
        <taxon>Nitrospirota</taxon>
        <taxon>Nitrospiria</taxon>
        <taxon>Nitrospirales</taxon>
        <taxon>Nitrospiraceae</taxon>
        <taxon>Nitrospira</taxon>
    </lineage>
</organism>